<dbReference type="Gene3D" id="1.20.5.1930">
    <property type="match status" value="1"/>
</dbReference>
<evidence type="ECO:0000256" key="1">
    <source>
        <dbReference type="ARBA" id="ARBA00000085"/>
    </source>
</evidence>
<proteinExistence type="predicted"/>
<evidence type="ECO:0000259" key="10">
    <source>
        <dbReference type="Pfam" id="PF07730"/>
    </source>
</evidence>
<dbReference type="Pfam" id="PF07730">
    <property type="entry name" value="HisKA_3"/>
    <property type="match status" value="1"/>
</dbReference>
<dbReference type="PANTHER" id="PTHR24421:SF10">
    <property type="entry name" value="NITRATE_NITRITE SENSOR PROTEIN NARQ"/>
    <property type="match status" value="1"/>
</dbReference>
<dbReference type="InterPro" id="IPR036890">
    <property type="entry name" value="HATPase_C_sf"/>
</dbReference>
<accession>A0A1T4YM52</accession>
<feature type="transmembrane region" description="Helical" evidence="9">
    <location>
        <begin position="34"/>
        <end position="54"/>
    </location>
</feature>
<comment type="catalytic activity">
    <reaction evidence="1">
        <text>ATP + protein L-histidine = ADP + protein N-phospho-L-histidine.</text>
        <dbReference type="EC" id="2.7.13.3"/>
    </reaction>
</comment>
<evidence type="ECO:0000256" key="9">
    <source>
        <dbReference type="SAM" id="Phobius"/>
    </source>
</evidence>
<evidence type="ECO:0000256" key="6">
    <source>
        <dbReference type="ARBA" id="ARBA00022777"/>
    </source>
</evidence>
<evidence type="ECO:0000256" key="5">
    <source>
        <dbReference type="ARBA" id="ARBA00022741"/>
    </source>
</evidence>
<dbReference type="PANTHER" id="PTHR24421">
    <property type="entry name" value="NITRATE/NITRITE SENSOR PROTEIN NARX-RELATED"/>
    <property type="match status" value="1"/>
</dbReference>
<dbReference type="AlphaFoldDB" id="A0A1T4YM52"/>
<feature type="transmembrane region" description="Helical" evidence="9">
    <location>
        <begin position="61"/>
        <end position="78"/>
    </location>
</feature>
<dbReference type="CDD" id="cd16917">
    <property type="entry name" value="HATPase_UhpB-NarQ-NarX-like"/>
    <property type="match status" value="1"/>
</dbReference>
<dbReference type="EMBL" id="FUYG01000013">
    <property type="protein sequence ID" value="SKB02832.1"/>
    <property type="molecule type" value="Genomic_DNA"/>
</dbReference>
<reference evidence="12" key="1">
    <citation type="submission" date="2017-02" db="EMBL/GenBank/DDBJ databases">
        <authorList>
            <person name="Varghese N."/>
            <person name="Submissions S."/>
        </authorList>
    </citation>
    <scope>NUCLEOTIDE SEQUENCE [LARGE SCALE GENOMIC DNA]</scope>
    <source>
        <strain evidence="12">VKM Ac-2052</strain>
    </source>
</reference>
<keyword evidence="9" id="KW-1133">Transmembrane helix</keyword>
<keyword evidence="9" id="KW-0812">Transmembrane</keyword>
<keyword evidence="6 11" id="KW-0418">Kinase</keyword>
<dbReference type="EC" id="2.7.13.3" evidence="2"/>
<dbReference type="InterPro" id="IPR011712">
    <property type="entry name" value="Sig_transdc_His_kin_sub3_dim/P"/>
</dbReference>
<dbReference type="Proteomes" id="UP000189735">
    <property type="component" value="Unassembled WGS sequence"/>
</dbReference>
<evidence type="ECO:0000313" key="11">
    <source>
        <dbReference type="EMBL" id="SKB02832.1"/>
    </source>
</evidence>
<evidence type="ECO:0000256" key="7">
    <source>
        <dbReference type="ARBA" id="ARBA00022840"/>
    </source>
</evidence>
<dbReference type="GO" id="GO:0005524">
    <property type="term" value="F:ATP binding"/>
    <property type="evidence" value="ECO:0007669"/>
    <property type="project" value="UniProtKB-KW"/>
</dbReference>
<feature type="transmembrane region" description="Helical" evidence="9">
    <location>
        <begin position="140"/>
        <end position="160"/>
    </location>
</feature>
<feature type="domain" description="Signal transduction histidine kinase subgroup 3 dimerisation and phosphoacceptor" evidence="10">
    <location>
        <begin position="185"/>
        <end position="246"/>
    </location>
</feature>
<keyword evidence="5" id="KW-0547">Nucleotide-binding</keyword>
<dbReference type="SUPFAM" id="SSF55874">
    <property type="entry name" value="ATPase domain of HSP90 chaperone/DNA topoisomerase II/histidine kinase"/>
    <property type="match status" value="1"/>
</dbReference>
<gene>
    <name evidence="11" type="ORF">SAMN06295879_3604</name>
</gene>
<dbReference type="GO" id="GO:0046983">
    <property type="term" value="F:protein dimerization activity"/>
    <property type="evidence" value="ECO:0007669"/>
    <property type="project" value="InterPro"/>
</dbReference>
<dbReference type="RefSeq" id="WP_052521226.1">
    <property type="nucleotide sequence ID" value="NZ_FUYG01000013.1"/>
</dbReference>
<keyword evidence="4" id="KW-0808">Transferase</keyword>
<name>A0A1T4YM52_9MICO</name>
<keyword evidence="3" id="KW-0597">Phosphoprotein</keyword>
<dbReference type="GO" id="GO:0016020">
    <property type="term" value="C:membrane"/>
    <property type="evidence" value="ECO:0007669"/>
    <property type="project" value="InterPro"/>
</dbReference>
<dbReference type="GO" id="GO:0000155">
    <property type="term" value="F:phosphorelay sensor kinase activity"/>
    <property type="evidence" value="ECO:0007669"/>
    <property type="project" value="InterPro"/>
</dbReference>
<dbReference type="Gene3D" id="3.30.565.10">
    <property type="entry name" value="Histidine kinase-like ATPase, C-terminal domain"/>
    <property type="match status" value="1"/>
</dbReference>
<evidence type="ECO:0000256" key="4">
    <source>
        <dbReference type="ARBA" id="ARBA00022679"/>
    </source>
</evidence>
<evidence type="ECO:0000313" key="12">
    <source>
        <dbReference type="Proteomes" id="UP000189735"/>
    </source>
</evidence>
<keyword evidence="9" id="KW-0472">Membrane</keyword>
<evidence type="ECO:0000256" key="2">
    <source>
        <dbReference type="ARBA" id="ARBA00012438"/>
    </source>
</evidence>
<organism evidence="11 12">
    <name type="scientific">Agreia bicolorata</name>
    <dbReference type="NCBI Taxonomy" id="110935"/>
    <lineage>
        <taxon>Bacteria</taxon>
        <taxon>Bacillati</taxon>
        <taxon>Actinomycetota</taxon>
        <taxon>Actinomycetes</taxon>
        <taxon>Micrococcales</taxon>
        <taxon>Microbacteriaceae</taxon>
        <taxon>Agreia</taxon>
    </lineage>
</organism>
<protein>
    <recommendedName>
        <fullName evidence="2">histidine kinase</fullName>
        <ecNumber evidence="2">2.7.13.3</ecNumber>
    </recommendedName>
</protein>
<dbReference type="InterPro" id="IPR050482">
    <property type="entry name" value="Sensor_HK_TwoCompSys"/>
</dbReference>
<evidence type="ECO:0000256" key="3">
    <source>
        <dbReference type="ARBA" id="ARBA00022553"/>
    </source>
</evidence>
<keyword evidence="7" id="KW-0067">ATP-binding</keyword>
<keyword evidence="8" id="KW-0902">Two-component regulatory system</keyword>
<evidence type="ECO:0000256" key="8">
    <source>
        <dbReference type="ARBA" id="ARBA00023012"/>
    </source>
</evidence>
<sequence length="389" mass="40335">MMGRWDAWRRVAQVCQPVLGLASALVVVAMMQAGSSTVVVGGVVLAAVTLHLALHIAGRRGIRAFAVASSAMVVLAVVPMPGWSTGVLLPSAGCFLLVSWRVTTTAAPPRPRLALATGVIGVVLAESLAITRLADATAAGLQLLEAAVLLVIVVGVWLAARHTRVRREESEADEGVRLAAARLAERANIRRDLHDAIGHSLALMVAQAEAARIGIRDDATRQAIRHIADTGREALADLRAMLRVLDAAPSGTAIVPTLDALPSLVEAASTPLHVVNLVEKGPRGVLTSDAELALVRVAQEGITNTLRHLEAPVAVKVRLTWSATAATLEVGDDGGAGRRSSADAGSGLISLAERVSAAGGAFDVERNTEGWCLRATVPARISPTAGATQ</sequence>